<comment type="caution">
    <text evidence="3">The sequence shown here is derived from an EMBL/GenBank/DDBJ whole genome shotgun (WGS) entry which is preliminary data.</text>
</comment>
<name>A0ABT6WQN0_9ACTN</name>
<protein>
    <submittedName>
        <fullName evidence="3">Uncharacterized protein</fullName>
    </submittedName>
</protein>
<keyword evidence="4" id="KW-1185">Reference proteome</keyword>
<feature type="compositionally biased region" description="Basic and acidic residues" evidence="1">
    <location>
        <begin position="263"/>
        <end position="287"/>
    </location>
</feature>
<sequence>MQKTRRIGAVVALATAAFGMATTVAAAPATAAPQGPQPVSNWLQSVRANTGSWVTIHWRTDRRICDAEVRVRGERVRVDYVGFRRSASFSRGDSLRPGRSDFTRVRVTPFAQRPGVAKLWATISYDECGFKARTQTRTAVLSLPVLRNTGPGGYDGPGGPGHGQPGGPGHHNGSGTPGYGGPGQGGPGQYTPGGGQGGPGLSPNGIANGAVSQGATTPAATTPPAAAPAATTPAPAATTPAATAPATTAPGNATPGGNGQNGNDRDGRDRDGRDRDGRDRDGRDRDGNNQGGQRDNQDIPRS</sequence>
<accession>A0ABT6WQN0</accession>
<feature type="signal peptide" evidence="2">
    <location>
        <begin position="1"/>
        <end position="26"/>
    </location>
</feature>
<dbReference type="Proteomes" id="UP001241758">
    <property type="component" value="Unassembled WGS sequence"/>
</dbReference>
<evidence type="ECO:0000256" key="2">
    <source>
        <dbReference type="SAM" id="SignalP"/>
    </source>
</evidence>
<proteinExistence type="predicted"/>
<reference evidence="3 4" key="1">
    <citation type="submission" date="2023-05" db="EMBL/GenBank/DDBJ databases">
        <title>Actinoplanes sp. NEAU-A12 genome sequencing.</title>
        <authorList>
            <person name="Wang Z.-S."/>
        </authorList>
    </citation>
    <scope>NUCLEOTIDE SEQUENCE [LARGE SCALE GENOMIC DNA]</scope>
    <source>
        <strain evidence="3 4">NEAU-A12</strain>
    </source>
</reference>
<dbReference type="EMBL" id="JASCTH010000017">
    <property type="protein sequence ID" value="MDI6101945.1"/>
    <property type="molecule type" value="Genomic_DNA"/>
</dbReference>
<feature type="compositionally biased region" description="Low complexity" evidence="1">
    <location>
        <begin position="214"/>
        <end position="253"/>
    </location>
</feature>
<evidence type="ECO:0000256" key="1">
    <source>
        <dbReference type="SAM" id="MobiDB-lite"/>
    </source>
</evidence>
<organism evidence="3 4">
    <name type="scientific">Actinoplanes sandaracinus</name>
    <dbReference type="NCBI Taxonomy" id="3045177"/>
    <lineage>
        <taxon>Bacteria</taxon>
        <taxon>Bacillati</taxon>
        <taxon>Actinomycetota</taxon>
        <taxon>Actinomycetes</taxon>
        <taxon>Micromonosporales</taxon>
        <taxon>Micromonosporaceae</taxon>
        <taxon>Actinoplanes</taxon>
    </lineage>
</organism>
<evidence type="ECO:0000313" key="4">
    <source>
        <dbReference type="Proteomes" id="UP001241758"/>
    </source>
</evidence>
<feature type="compositionally biased region" description="Gly residues" evidence="1">
    <location>
        <begin position="150"/>
        <end position="200"/>
    </location>
</feature>
<gene>
    <name evidence="3" type="ORF">QLQ12_25330</name>
</gene>
<feature type="chain" id="PRO_5046863025" evidence="2">
    <location>
        <begin position="27"/>
        <end position="302"/>
    </location>
</feature>
<keyword evidence="2" id="KW-0732">Signal</keyword>
<dbReference type="RefSeq" id="WP_282762943.1">
    <property type="nucleotide sequence ID" value="NZ_JASCTH010000017.1"/>
</dbReference>
<feature type="region of interest" description="Disordered" evidence="1">
    <location>
        <begin position="150"/>
        <end position="302"/>
    </location>
</feature>
<evidence type="ECO:0000313" key="3">
    <source>
        <dbReference type="EMBL" id="MDI6101945.1"/>
    </source>
</evidence>